<accession>A0A8H9IYH8</accession>
<evidence type="ECO:0000313" key="5">
    <source>
        <dbReference type="EMBL" id="GHF69673.1"/>
    </source>
</evidence>
<dbReference type="Pfam" id="PF12852">
    <property type="entry name" value="Cupin_6"/>
    <property type="match status" value="1"/>
</dbReference>
<dbReference type="Proteomes" id="UP000658656">
    <property type="component" value="Unassembled WGS sequence"/>
</dbReference>
<dbReference type="EMBL" id="BNAV01000008">
    <property type="protein sequence ID" value="GHF69673.1"/>
    <property type="molecule type" value="Genomic_DNA"/>
</dbReference>
<keyword evidence="2" id="KW-0238">DNA-binding</keyword>
<keyword evidence="1" id="KW-0805">Transcription regulation</keyword>
<reference evidence="5" key="1">
    <citation type="journal article" date="2014" name="Int. J. Syst. Evol. Microbiol.">
        <title>Complete genome sequence of Corynebacterium casei LMG S-19264T (=DSM 44701T), isolated from a smear-ripened cheese.</title>
        <authorList>
            <consortium name="US DOE Joint Genome Institute (JGI-PGF)"/>
            <person name="Walter F."/>
            <person name="Albersmeier A."/>
            <person name="Kalinowski J."/>
            <person name="Ruckert C."/>
        </authorList>
    </citation>
    <scope>NUCLEOTIDE SEQUENCE</scope>
    <source>
        <strain evidence="5">CGMCC 4.7679</strain>
    </source>
</reference>
<dbReference type="Pfam" id="PF12833">
    <property type="entry name" value="HTH_18"/>
    <property type="match status" value="1"/>
</dbReference>
<name>A0A8H9IYH8_9PSEU</name>
<dbReference type="GO" id="GO:0043565">
    <property type="term" value="F:sequence-specific DNA binding"/>
    <property type="evidence" value="ECO:0007669"/>
    <property type="project" value="InterPro"/>
</dbReference>
<dbReference type="SMART" id="SM00342">
    <property type="entry name" value="HTH_ARAC"/>
    <property type="match status" value="1"/>
</dbReference>
<dbReference type="AlphaFoldDB" id="A0A8H9IYH8"/>
<protein>
    <submittedName>
        <fullName evidence="5">Putative transcriptional regulator, AraC family protein</fullName>
    </submittedName>
</protein>
<dbReference type="InterPro" id="IPR018060">
    <property type="entry name" value="HTH_AraC"/>
</dbReference>
<evidence type="ECO:0000256" key="1">
    <source>
        <dbReference type="ARBA" id="ARBA00023015"/>
    </source>
</evidence>
<evidence type="ECO:0000259" key="4">
    <source>
        <dbReference type="PROSITE" id="PS01124"/>
    </source>
</evidence>
<proteinExistence type="predicted"/>
<evidence type="ECO:0000256" key="2">
    <source>
        <dbReference type="ARBA" id="ARBA00023125"/>
    </source>
</evidence>
<reference evidence="5" key="2">
    <citation type="submission" date="2020-09" db="EMBL/GenBank/DDBJ databases">
        <authorList>
            <person name="Sun Q."/>
            <person name="Zhou Y."/>
        </authorList>
    </citation>
    <scope>NUCLEOTIDE SEQUENCE</scope>
    <source>
        <strain evidence="5">CGMCC 4.7679</strain>
    </source>
</reference>
<dbReference type="InterPro" id="IPR009057">
    <property type="entry name" value="Homeodomain-like_sf"/>
</dbReference>
<dbReference type="PANTHER" id="PTHR46796">
    <property type="entry name" value="HTH-TYPE TRANSCRIPTIONAL ACTIVATOR RHAS-RELATED"/>
    <property type="match status" value="1"/>
</dbReference>
<dbReference type="InterPro" id="IPR037923">
    <property type="entry name" value="HTH-like"/>
</dbReference>
<sequence length="292" mass="31669">MTDKRDDRLELFGGSAPDAMSEILDAVRLRGGAVRRLAPRPPFAVEVPGSLRVVHLVERGPLRLRVAGRPEALTVYAGDVLLLARGDRHTLEPGDGLTGEASWLTGTFSVKEAAAEHLLSVLPRVIALRGRGQEWHDVSVRMLAAEIRPQRPGAAVMVSRILDLIFVHALRSWAGNGDRPPGWLTAASDPEIGPVLSAVHREPGRAWTLGELVAMTTMSRSTFTARFTRLLGASPAAYVATVRLDRASQLLRTGSGPIAEIARAVGYTSESAFSRAFHRQFGMPPKRWRQGG</sequence>
<dbReference type="PROSITE" id="PS01124">
    <property type="entry name" value="HTH_ARAC_FAMILY_2"/>
    <property type="match status" value="1"/>
</dbReference>
<dbReference type="GO" id="GO:0003700">
    <property type="term" value="F:DNA-binding transcription factor activity"/>
    <property type="evidence" value="ECO:0007669"/>
    <property type="project" value="InterPro"/>
</dbReference>
<dbReference type="InterPro" id="IPR020449">
    <property type="entry name" value="Tscrpt_reg_AraC-type_HTH"/>
</dbReference>
<dbReference type="SUPFAM" id="SSF46689">
    <property type="entry name" value="Homeodomain-like"/>
    <property type="match status" value="1"/>
</dbReference>
<dbReference type="RefSeq" id="WP_221216633.1">
    <property type="nucleotide sequence ID" value="NZ_BNAV01000008.1"/>
</dbReference>
<evidence type="ECO:0000313" key="6">
    <source>
        <dbReference type="Proteomes" id="UP000658656"/>
    </source>
</evidence>
<comment type="caution">
    <text evidence="5">The sequence shown here is derived from an EMBL/GenBank/DDBJ whole genome shotgun (WGS) entry which is preliminary data.</text>
</comment>
<feature type="domain" description="HTH araC/xylS-type" evidence="4">
    <location>
        <begin position="193"/>
        <end position="291"/>
    </location>
</feature>
<dbReference type="SUPFAM" id="SSF51215">
    <property type="entry name" value="Regulatory protein AraC"/>
    <property type="match status" value="1"/>
</dbReference>
<dbReference type="PRINTS" id="PR00032">
    <property type="entry name" value="HTHARAC"/>
</dbReference>
<dbReference type="InterPro" id="IPR050204">
    <property type="entry name" value="AraC_XylS_family_regulators"/>
</dbReference>
<dbReference type="PANTHER" id="PTHR46796:SF7">
    <property type="entry name" value="ARAC FAMILY TRANSCRIPTIONAL REGULATOR"/>
    <property type="match status" value="1"/>
</dbReference>
<dbReference type="InterPro" id="IPR032783">
    <property type="entry name" value="AraC_lig"/>
</dbReference>
<keyword evidence="3" id="KW-0804">Transcription</keyword>
<evidence type="ECO:0000256" key="3">
    <source>
        <dbReference type="ARBA" id="ARBA00023163"/>
    </source>
</evidence>
<organism evidence="5 6">
    <name type="scientific">Amycolatopsis bartoniae</name>
    <dbReference type="NCBI Taxonomy" id="941986"/>
    <lineage>
        <taxon>Bacteria</taxon>
        <taxon>Bacillati</taxon>
        <taxon>Actinomycetota</taxon>
        <taxon>Actinomycetes</taxon>
        <taxon>Pseudonocardiales</taxon>
        <taxon>Pseudonocardiaceae</taxon>
        <taxon>Amycolatopsis</taxon>
    </lineage>
</organism>
<dbReference type="Gene3D" id="1.10.10.60">
    <property type="entry name" value="Homeodomain-like"/>
    <property type="match status" value="2"/>
</dbReference>
<gene>
    <name evidence="5" type="ORF">GCM10017566_49210</name>
</gene>
<keyword evidence="6" id="KW-1185">Reference proteome</keyword>